<proteinExistence type="inferred from homology"/>
<protein>
    <submittedName>
        <fullName evidence="8">ABC transporter substrate-binding protein</fullName>
    </submittedName>
</protein>
<dbReference type="CDD" id="cd08504">
    <property type="entry name" value="PBP2_OppA"/>
    <property type="match status" value="1"/>
</dbReference>
<dbReference type="Gene3D" id="3.90.76.10">
    <property type="entry name" value="Dipeptide-binding Protein, Domain 1"/>
    <property type="match status" value="1"/>
</dbReference>
<organism evidence="8 9">
    <name type="scientific">Suicoccus acidiformans</name>
    <dbReference type="NCBI Taxonomy" id="2036206"/>
    <lineage>
        <taxon>Bacteria</taxon>
        <taxon>Bacillati</taxon>
        <taxon>Bacillota</taxon>
        <taxon>Bacilli</taxon>
        <taxon>Lactobacillales</taxon>
        <taxon>Aerococcaceae</taxon>
        <taxon>Suicoccus</taxon>
    </lineage>
</organism>
<evidence type="ECO:0000313" key="9">
    <source>
        <dbReference type="Proteomes" id="UP000263232"/>
    </source>
</evidence>
<dbReference type="AlphaFoldDB" id="A0A347WMK3"/>
<keyword evidence="5" id="KW-0653">Protein transport</keyword>
<dbReference type="FunFam" id="3.90.76.10:FF:000001">
    <property type="entry name" value="Oligopeptide ABC transporter substrate-binding protein"/>
    <property type="match status" value="1"/>
</dbReference>
<dbReference type="PANTHER" id="PTHR30290:SF79">
    <property type="entry name" value="DIPEPTIDE-BINDING PROTEIN DPPE"/>
    <property type="match status" value="1"/>
</dbReference>
<dbReference type="InterPro" id="IPR000914">
    <property type="entry name" value="SBP_5_dom"/>
</dbReference>
<dbReference type="GO" id="GO:0030288">
    <property type="term" value="C:outer membrane-bounded periplasmic space"/>
    <property type="evidence" value="ECO:0007669"/>
    <property type="project" value="UniProtKB-ARBA"/>
</dbReference>
<name>A0A347WMK3_9LACT</name>
<dbReference type="Gene3D" id="3.40.190.10">
    <property type="entry name" value="Periplasmic binding protein-like II"/>
    <property type="match status" value="1"/>
</dbReference>
<feature type="chain" id="PRO_5016575694" evidence="6">
    <location>
        <begin position="29"/>
        <end position="535"/>
    </location>
</feature>
<dbReference type="PIRSF" id="PIRSF002741">
    <property type="entry name" value="MppA"/>
    <property type="match status" value="1"/>
</dbReference>
<keyword evidence="9" id="KW-1185">Reference proteome</keyword>
<accession>A0A347WMK3</accession>
<dbReference type="KEGG" id="abae:CL176_10055"/>
<keyword evidence="4 6" id="KW-0732">Signal</keyword>
<gene>
    <name evidence="8" type="ORF">CL176_10055</name>
</gene>
<evidence type="ECO:0000259" key="7">
    <source>
        <dbReference type="Pfam" id="PF00496"/>
    </source>
</evidence>
<keyword evidence="3" id="KW-0813">Transport</keyword>
<dbReference type="InterPro" id="IPR030678">
    <property type="entry name" value="Peptide/Ni-bd"/>
</dbReference>
<reference evidence="8 9" key="1">
    <citation type="submission" date="2017-09" db="EMBL/GenBank/DDBJ databases">
        <title>Complete genome sequence of Oxytococcus suis strain ZY16052.</title>
        <authorList>
            <person name="Li F."/>
        </authorList>
    </citation>
    <scope>NUCLEOTIDE SEQUENCE [LARGE SCALE GENOMIC DNA]</scope>
    <source>
        <strain evidence="8 9">ZY16052</strain>
    </source>
</reference>
<comment type="similarity">
    <text evidence="2">Belongs to the bacterial solute-binding protein 5 family.</text>
</comment>
<dbReference type="Gene3D" id="3.10.105.10">
    <property type="entry name" value="Dipeptide-binding Protein, Domain 3"/>
    <property type="match status" value="1"/>
</dbReference>
<evidence type="ECO:0000256" key="2">
    <source>
        <dbReference type="ARBA" id="ARBA00005695"/>
    </source>
</evidence>
<feature type="domain" description="Solute-binding protein family 5" evidence="7">
    <location>
        <begin position="73"/>
        <end position="453"/>
    </location>
</feature>
<dbReference type="InterPro" id="IPR039424">
    <property type="entry name" value="SBP_5"/>
</dbReference>
<dbReference type="Pfam" id="PF00496">
    <property type="entry name" value="SBP_bac_5"/>
    <property type="match status" value="1"/>
</dbReference>
<dbReference type="GO" id="GO:1904680">
    <property type="term" value="F:peptide transmembrane transporter activity"/>
    <property type="evidence" value="ECO:0007669"/>
    <property type="project" value="TreeGrafter"/>
</dbReference>
<keyword evidence="5" id="KW-0571">Peptide transport</keyword>
<evidence type="ECO:0000256" key="6">
    <source>
        <dbReference type="SAM" id="SignalP"/>
    </source>
</evidence>
<evidence type="ECO:0000313" key="8">
    <source>
        <dbReference type="EMBL" id="AXY26310.1"/>
    </source>
</evidence>
<dbReference type="PANTHER" id="PTHR30290">
    <property type="entry name" value="PERIPLASMIC BINDING COMPONENT OF ABC TRANSPORTER"/>
    <property type="match status" value="1"/>
</dbReference>
<feature type="signal peptide" evidence="6">
    <location>
        <begin position="1"/>
        <end position="28"/>
    </location>
</feature>
<dbReference type="OrthoDB" id="9801912at2"/>
<dbReference type="Proteomes" id="UP000263232">
    <property type="component" value="Chromosome"/>
</dbReference>
<evidence type="ECO:0000256" key="5">
    <source>
        <dbReference type="ARBA" id="ARBA00022856"/>
    </source>
</evidence>
<evidence type="ECO:0000256" key="4">
    <source>
        <dbReference type="ARBA" id="ARBA00022729"/>
    </source>
</evidence>
<dbReference type="RefSeq" id="WP_118991181.1">
    <property type="nucleotide sequence ID" value="NZ_CP023434.1"/>
</dbReference>
<dbReference type="SUPFAM" id="SSF53850">
    <property type="entry name" value="Periplasmic binding protein-like II"/>
    <property type="match status" value="1"/>
</dbReference>
<sequence>MRKYIARLLLTVVVSIFALSSLGSVVSAQDAVLNLALNSNPPTIDPALATDTTSGAVIDNVFEGLTDVMPDGEVVPAGAESWEVSEDGLVYTFKLREDAVWSNGDPVVADDYVYGWLRVLNPDTASQRANFMYVVEGAEEYNVGGGKPEDVAIQALDDYTFEVTLKDPTVYFTELLAMYTFLPVNRTVVEANPQWAAELNEDYVSNGAFDLAEWTLNSHVVLTKSDTYWDRENVALDQVNMQITESASTLTSDYIAGNFDFLGAPYGEVSLDSIEAFKADGTLQSEPYSAVYYYTINTTDPDMANVNIRKALASAIDRQSIVDNITKGGQIPATAFVPTIIPGFEEDMNYFEDADYDQAREYLAAGLEELGKSDPSELDIALSINTSEAHAVIAQAIQENWSRELGVNVTIDNTEWQVYLDRLTQKDYQVGRIGWTGKFNDAMTYLGIFETAETGNNDTGWEDPAYTELISLATSELDEAKRLEYLKEAEAILMDAMPIIPIYFYSNDYVQKPEVQGMEYDSVGRINLKNVSLSE</sequence>
<evidence type="ECO:0000256" key="3">
    <source>
        <dbReference type="ARBA" id="ARBA00022448"/>
    </source>
</evidence>
<comment type="subcellular location">
    <subcellularLocation>
        <location evidence="1">Cell envelope</location>
    </subcellularLocation>
</comment>
<dbReference type="GO" id="GO:0015833">
    <property type="term" value="P:peptide transport"/>
    <property type="evidence" value="ECO:0007669"/>
    <property type="project" value="UniProtKB-KW"/>
</dbReference>
<evidence type="ECO:0000256" key="1">
    <source>
        <dbReference type="ARBA" id="ARBA00004196"/>
    </source>
</evidence>
<dbReference type="EMBL" id="CP023434">
    <property type="protein sequence ID" value="AXY26310.1"/>
    <property type="molecule type" value="Genomic_DNA"/>
</dbReference>
<dbReference type="GO" id="GO:0043190">
    <property type="term" value="C:ATP-binding cassette (ABC) transporter complex"/>
    <property type="evidence" value="ECO:0007669"/>
    <property type="project" value="InterPro"/>
</dbReference>
<dbReference type="FunFam" id="3.10.105.10:FF:000001">
    <property type="entry name" value="Oligopeptide ABC transporter, oligopeptide-binding protein"/>
    <property type="match status" value="1"/>
</dbReference>